<gene>
    <name evidence="1" type="ordered locus">HFX_0548</name>
    <name evidence="2" type="ORF">BM92_06515</name>
    <name evidence="3" type="ORF">C439_07715</name>
    <name evidence="4" type="ORF">E6P09_05795</name>
</gene>
<evidence type="ECO:0000313" key="3">
    <source>
        <dbReference type="EMBL" id="EMA02452.1"/>
    </source>
</evidence>
<protein>
    <submittedName>
        <fullName evidence="4">VOC family protein</fullName>
    </submittedName>
</protein>
<evidence type="ECO:0000313" key="5">
    <source>
        <dbReference type="Proteomes" id="UP000006469"/>
    </source>
</evidence>
<evidence type="ECO:0000313" key="6">
    <source>
        <dbReference type="Proteomes" id="UP000011603"/>
    </source>
</evidence>
<dbReference type="EMBL" id="AOLO01000007">
    <property type="protein sequence ID" value="EMA02452.1"/>
    <property type="molecule type" value="Genomic_DNA"/>
</dbReference>
<evidence type="ECO:0000313" key="2">
    <source>
        <dbReference type="EMBL" id="AHZ22323.1"/>
    </source>
</evidence>
<reference evidence="1" key="5">
    <citation type="submission" date="2014-05" db="EMBL/GenBank/DDBJ databases">
        <authorList>
            <person name="Wang L."/>
            <person name="Yang H."/>
            <person name="Xiang H."/>
        </authorList>
    </citation>
    <scope>NUCLEOTIDE SEQUENCE</scope>
    <source>
        <strain evidence="1">CGMCC 1.2087</strain>
    </source>
</reference>
<reference evidence="1 5" key="2">
    <citation type="journal article" date="2012" name="J. Bacteriol.">
        <title>Complete genome sequence of the metabolically versatile halophilic archaeon Haloferax mediterranei, a poly(3-hydroxybutyrate-co-3-hydroxyvalerate) producer.</title>
        <authorList>
            <person name="Han J."/>
            <person name="Zhang F."/>
            <person name="Hou J."/>
            <person name="Liu X."/>
            <person name="Li M."/>
            <person name="Liu H."/>
            <person name="Cai L."/>
            <person name="Zhang B."/>
            <person name="Chen Y."/>
            <person name="Zhou J."/>
            <person name="Hu S."/>
            <person name="Xiang H."/>
        </authorList>
    </citation>
    <scope>NUCLEOTIDE SEQUENCE [LARGE SCALE GENOMIC DNA]</scope>
    <source>
        <strain evidence="5">ATCC 33500 / DSM 1411 / JCM 8866 / NBRC 14739 / NCIMB 2177 / R-4</strain>
        <strain evidence="1">CGMCC 1.2087</strain>
    </source>
</reference>
<proteinExistence type="predicted"/>
<evidence type="ECO:0000313" key="7">
    <source>
        <dbReference type="Proteomes" id="UP000027075"/>
    </source>
</evidence>
<dbReference type="AlphaFoldDB" id="I3R215"/>
<evidence type="ECO:0000313" key="8">
    <source>
        <dbReference type="Proteomes" id="UP000299011"/>
    </source>
</evidence>
<dbReference type="EMBL" id="CP039139">
    <property type="protein sequence ID" value="QCQ74798.1"/>
    <property type="molecule type" value="Genomic_DNA"/>
</dbReference>
<dbReference type="PATRIC" id="fig|523841.21.peg.1563"/>
<organism evidence="1 5">
    <name type="scientific">Haloferax mediterranei (strain ATCC 33500 / DSM 1411 / JCM 8866 / NBRC 14739 / NCIMB 2177 / R-4)</name>
    <name type="common">Halobacterium mediterranei</name>
    <dbReference type="NCBI Taxonomy" id="523841"/>
    <lineage>
        <taxon>Archaea</taxon>
        <taxon>Methanobacteriati</taxon>
        <taxon>Methanobacteriota</taxon>
        <taxon>Stenosarchaea group</taxon>
        <taxon>Halobacteria</taxon>
        <taxon>Halobacteriales</taxon>
        <taxon>Haloferacaceae</taxon>
        <taxon>Haloferax</taxon>
    </lineage>
</organism>
<dbReference type="HOGENOM" id="CLU_105391_0_0_2"/>
<dbReference type="EMBL" id="CP007551">
    <property type="protein sequence ID" value="AHZ22323.1"/>
    <property type="molecule type" value="Genomic_DNA"/>
</dbReference>
<reference evidence="3 6" key="3">
    <citation type="journal article" date="2014" name="PLoS Genet.">
        <title>Phylogenetically driven sequencing of extremely halophilic archaea reveals strategies for static and dynamic osmo-response.</title>
        <authorList>
            <person name="Becker E.A."/>
            <person name="Seitzer P.M."/>
            <person name="Tritt A."/>
            <person name="Larsen D."/>
            <person name="Krusor M."/>
            <person name="Yao A.I."/>
            <person name="Wu D."/>
            <person name="Madern D."/>
            <person name="Eisen J.A."/>
            <person name="Darling A.E."/>
            <person name="Facciotti M.T."/>
        </authorList>
    </citation>
    <scope>NUCLEOTIDE SEQUENCE [LARGE SCALE GENOMIC DNA]</scope>
    <source>
        <strain evidence="3">ATCC 33500</strain>
        <strain evidence="6">ATCC 33500 / DSM 1411 / JCM 8866 / NBRC 14739 / NCIMB 2177 / R-4</strain>
    </source>
</reference>
<dbReference type="Proteomes" id="UP000299011">
    <property type="component" value="Chromosome"/>
</dbReference>
<reference evidence="2 7" key="4">
    <citation type="submission" date="2014-04" db="EMBL/GenBank/DDBJ databases">
        <title>Transcriptional profiles of Haloferax mediterranei on the basis of nitrogen availability.</title>
        <authorList>
            <person name="Bautista V."/>
        </authorList>
    </citation>
    <scope>NUCLEOTIDE SEQUENCE [LARGE SCALE GENOMIC DNA]</scope>
    <source>
        <strain evidence="2">ATCC 33500</strain>
        <strain evidence="7">ATCC 33500 / DSM 1411 / JCM 8866 / NBRC 14739 / NCIMB 2177 / R-4</strain>
    </source>
</reference>
<dbReference type="Proteomes" id="UP000027075">
    <property type="component" value="Chromosome"/>
</dbReference>
<accession>I3R215</accession>
<dbReference type="RefSeq" id="WP_004057770.1">
    <property type="nucleotide sequence ID" value="NC_017941.2"/>
</dbReference>
<reference evidence="4 8" key="6">
    <citation type="submission" date="2019-04" db="EMBL/GenBank/DDBJ databases">
        <title>Methylomes of two halophilic Archaea, Haloarcula marismortui and Haloferax mediterranei.</title>
        <authorList>
            <person name="DasSarma S."/>
            <person name="DasSarma P."/>
            <person name="DasSarma S."/>
            <person name="Fomenkov A."/>
            <person name="Vincze T."/>
            <person name="Anton B.P."/>
            <person name="Roberts R.J."/>
        </authorList>
    </citation>
    <scope>NUCLEOTIDE SEQUENCE [LARGE SCALE GENOMIC DNA]</scope>
    <source>
        <strain evidence="4">ATCC 33500</strain>
        <strain evidence="8">ATCC 33500 / DSM 1411 / JCM 8866 / NBRC 14739 / NCIMB 2177 / R-4</strain>
    </source>
</reference>
<dbReference type="InterPro" id="IPR029068">
    <property type="entry name" value="Glyas_Bleomycin-R_OHBP_Dase"/>
</dbReference>
<dbReference type="OrthoDB" id="304574at2157"/>
<keyword evidence="6" id="KW-1185">Reference proteome</keyword>
<evidence type="ECO:0000313" key="1">
    <source>
        <dbReference type="EMBL" id="AFK18275.1"/>
    </source>
</evidence>
<sequence length="215" mass="23375">MKFHRVAIAAKDPISLCKFYAETLGFAPVPGSQRSVTAGETTLWFELGDTNPGHLAFTVDAAIESVVSWLNDHDIDILETDEGESIRFDFIEADSVYFEDPEGNVIEYVCYDGQSSGEFDPGTDLRGATEVGMTVPDVSSFIDDLTAALDIERWGEFGEDTVAFVGDKAGRFVVAPAGRPWYPTDREATVGPVSVQCDADGAFDPEGLPYRVNVD</sequence>
<dbReference type="Proteomes" id="UP000006469">
    <property type="component" value="Chromosome"/>
</dbReference>
<name>I3R215_HALMT</name>
<dbReference type="SUPFAM" id="SSF54593">
    <property type="entry name" value="Glyoxalase/Bleomycin resistance protein/Dihydroxybiphenyl dioxygenase"/>
    <property type="match status" value="1"/>
</dbReference>
<dbReference type="PaxDb" id="523841-HFX_0548"/>
<dbReference type="eggNOG" id="arCOG03101">
    <property type="taxonomic scope" value="Archaea"/>
</dbReference>
<dbReference type="KEGG" id="hme:HFX_0548"/>
<dbReference type="GeneID" id="40155910"/>
<dbReference type="EMBL" id="CP001868">
    <property type="protein sequence ID" value="AFK18275.1"/>
    <property type="molecule type" value="Genomic_DNA"/>
</dbReference>
<dbReference type="Proteomes" id="UP000011603">
    <property type="component" value="Unassembled WGS sequence"/>
</dbReference>
<evidence type="ECO:0000313" key="4">
    <source>
        <dbReference type="EMBL" id="QCQ74798.1"/>
    </source>
</evidence>
<dbReference type="Gene3D" id="3.10.180.10">
    <property type="entry name" value="2,3-Dihydroxybiphenyl 1,2-Dioxygenase, domain 1"/>
    <property type="match status" value="1"/>
</dbReference>
<reference evidence="1" key="1">
    <citation type="journal article" date="2012" name="Appl. Environ. Microbiol.">
        <title>Identification of the haloarchaeal phasin (PhaP) that functions in polyhydroxyalkanoate accumulation and granule formation in Haloferax mediterranei.</title>
        <authorList>
            <person name="Cai S."/>
            <person name="Cai L."/>
            <person name="Liu H."/>
            <person name="Liu X."/>
            <person name="Han J."/>
            <person name="Zhou J."/>
            <person name="Xiang H."/>
        </authorList>
    </citation>
    <scope>NUCLEOTIDE SEQUENCE</scope>
    <source>
        <strain evidence="1">CGMCC 1.2087</strain>
    </source>
</reference>
<dbReference type="STRING" id="523841.HFX_0548"/>